<name>A0A433DGN0_9FUNG</name>
<keyword evidence="2" id="KW-1185">Reference proteome</keyword>
<organism evidence="1 2">
    <name type="scientific">Jimgerdemannia flammicorona</name>
    <dbReference type="NCBI Taxonomy" id="994334"/>
    <lineage>
        <taxon>Eukaryota</taxon>
        <taxon>Fungi</taxon>
        <taxon>Fungi incertae sedis</taxon>
        <taxon>Mucoromycota</taxon>
        <taxon>Mucoromycotina</taxon>
        <taxon>Endogonomycetes</taxon>
        <taxon>Endogonales</taxon>
        <taxon>Endogonaceae</taxon>
        <taxon>Jimgerdemannia</taxon>
    </lineage>
</organism>
<reference evidence="1 2" key="1">
    <citation type="journal article" date="2018" name="New Phytol.">
        <title>Phylogenomics of Endogonaceae and evolution of mycorrhizas within Mucoromycota.</title>
        <authorList>
            <person name="Chang Y."/>
            <person name="Desiro A."/>
            <person name="Na H."/>
            <person name="Sandor L."/>
            <person name="Lipzen A."/>
            <person name="Clum A."/>
            <person name="Barry K."/>
            <person name="Grigoriev I.V."/>
            <person name="Martin F.M."/>
            <person name="Stajich J.E."/>
            <person name="Smith M.E."/>
            <person name="Bonito G."/>
            <person name="Spatafora J.W."/>
        </authorList>
    </citation>
    <scope>NUCLEOTIDE SEQUENCE [LARGE SCALE GENOMIC DNA]</scope>
    <source>
        <strain evidence="1 2">GMNB39</strain>
    </source>
</reference>
<dbReference type="Proteomes" id="UP000268093">
    <property type="component" value="Unassembled WGS sequence"/>
</dbReference>
<evidence type="ECO:0000313" key="2">
    <source>
        <dbReference type="Proteomes" id="UP000268093"/>
    </source>
</evidence>
<protein>
    <submittedName>
        <fullName evidence="1">Uncharacterized protein</fullName>
    </submittedName>
</protein>
<gene>
    <name evidence="1" type="ORF">BC936DRAFT_140799</name>
</gene>
<dbReference type="AlphaFoldDB" id="A0A433DGN0"/>
<comment type="caution">
    <text evidence="1">The sequence shown here is derived from an EMBL/GenBank/DDBJ whole genome shotgun (WGS) entry which is preliminary data.</text>
</comment>
<accession>A0A433DGN0</accession>
<proteinExistence type="predicted"/>
<dbReference type="EMBL" id="RBNI01001793">
    <property type="protein sequence ID" value="RUP49987.1"/>
    <property type="molecule type" value="Genomic_DNA"/>
</dbReference>
<evidence type="ECO:0000313" key="1">
    <source>
        <dbReference type="EMBL" id="RUP49987.1"/>
    </source>
</evidence>
<sequence length="130" mass="14689">MPARARARPLCYASFNCIHERPAKKAPEVFIYISPREDKSRAHDVTSQVSTFWVVTRNHPQDHVPYTTLTGLTRTGFLIEARLPGSRVSAWVYRILPSAAEGGICEEERFEGRARGIVFPQKVPHNETAL</sequence>